<evidence type="ECO:0000313" key="1">
    <source>
        <dbReference type="Ensembl" id="ENSHHUP00000008163.1"/>
    </source>
</evidence>
<protein>
    <recommendedName>
        <fullName evidence="3">C1q domain-containing protein</fullName>
    </recommendedName>
</protein>
<dbReference type="Proteomes" id="UP000314982">
    <property type="component" value="Unassembled WGS sequence"/>
</dbReference>
<reference evidence="2" key="1">
    <citation type="submission" date="2018-06" db="EMBL/GenBank/DDBJ databases">
        <title>Genome assembly of Danube salmon.</title>
        <authorList>
            <person name="Macqueen D.J."/>
            <person name="Gundappa M.K."/>
        </authorList>
    </citation>
    <scope>NUCLEOTIDE SEQUENCE [LARGE SCALE GENOMIC DNA]</scope>
</reference>
<accession>A0A4W5JT66</accession>
<keyword evidence="2" id="KW-1185">Reference proteome</keyword>
<dbReference type="SUPFAM" id="SSF49842">
    <property type="entry name" value="TNF-like"/>
    <property type="match status" value="1"/>
</dbReference>
<evidence type="ECO:0008006" key="3">
    <source>
        <dbReference type="Google" id="ProtNLM"/>
    </source>
</evidence>
<dbReference type="STRING" id="62062.ENSHHUP00000008163"/>
<dbReference type="Ensembl" id="ENSHHUT00000008409.1">
    <property type="protein sequence ID" value="ENSHHUP00000008163.1"/>
    <property type="gene ID" value="ENSHHUG00000005002.1"/>
</dbReference>
<proteinExistence type="predicted"/>
<sequence>FRQTRNATCQTSQPDQVFTELKELRDIVVEQRVEMRDMVVEQRVELREMVVEQRVELRNMVVEQRVELKEMVVEQRVELRNMVVEQRVELRNMVVEQRVELRNMVVEQRVELRNMGARVTASESQVDELEVEELKKENADRPKVAFYAALTDSGRIGPFNAEVPLVYSKVFPNKSESDAPNPGDIGVYMYKNYKRIMFNYAHNPGGNRRFVVNAVTLELEEGVLYMSLPSGRGLCDDSDNLNANSGFLLFPM</sequence>
<dbReference type="InterPro" id="IPR008983">
    <property type="entry name" value="Tumour_necrosis_fac-like_dom"/>
</dbReference>
<dbReference type="GeneTree" id="ENSGT01140000283047"/>
<dbReference type="Gene3D" id="2.60.120.40">
    <property type="match status" value="1"/>
</dbReference>
<dbReference type="AlphaFoldDB" id="A0A4W5JT66"/>
<organism evidence="1 2">
    <name type="scientific">Hucho hucho</name>
    <name type="common">huchen</name>
    <dbReference type="NCBI Taxonomy" id="62062"/>
    <lineage>
        <taxon>Eukaryota</taxon>
        <taxon>Metazoa</taxon>
        <taxon>Chordata</taxon>
        <taxon>Craniata</taxon>
        <taxon>Vertebrata</taxon>
        <taxon>Euteleostomi</taxon>
        <taxon>Actinopterygii</taxon>
        <taxon>Neopterygii</taxon>
        <taxon>Teleostei</taxon>
        <taxon>Protacanthopterygii</taxon>
        <taxon>Salmoniformes</taxon>
        <taxon>Salmonidae</taxon>
        <taxon>Salmoninae</taxon>
        <taxon>Hucho</taxon>
    </lineage>
</organism>
<name>A0A4W5JT66_9TELE</name>
<reference evidence="1" key="2">
    <citation type="submission" date="2025-08" db="UniProtKB">
        <authorList>
            <consortium name="Ensembl"/>
        </authorList>
    </citation>
    <scope>IDENTIFICATION</scope>
</reference>
<evidence type="ECO:0000313" key="2">
    <source>
        <dbReference type="Proteomes" id="UP000314982"/>
    </source>
</evidence>
<reference evidence="1" key="3">
    <citation type="submission" date="2025-09" db="UniProtKB">
        <authorList>
            <consortium name="Ensembl"/>
        </authorList>
    </citation>
    <scope>IDENTIFICATION</scope>
</reference>